<feature type="transmembrane region" description="Helical" evidence="1">
    <location>
        <begin position="230"/>
        <end position="256"/>
    </location>
</feature>
<keyword evidence="1" id="KW-1133">Transmembrane helix</keyword>
<gene>
    <name evidence="3" type="ORF">C9I43_11860</name>
</gene>
<comment type="caution">
    <text evidence="3">The sequence shown here is derived from an EMBL/GenBank/DDBJ whole genome shotgun (WGS) entry which is preliminary data.</text>
</comment>
<evidence type="ECO:0000259" key="2">
    <source>
        <dbReference type="PROSITE" id="PS50883"/>
    </source>
</evidence>
<feature type="domain" description="EAL" evidence="2">
    <location>
        <begin position="260"/>
        <end position="505"/>
    </location>
</feature>
<dbReference type="InterPro" id="IPR050706">
    <property type="entry name" value="Cyclic-di-GMP_PDE-like"/>
</dbReference>
<keyword evidence="1" id="KW-0812">Transmembrane</keyword>
<reference evidence="3 4" key="2">
    <citation type="submission" date="2018-04" db="EMBL/GenBank/DDBJ databases">
        <title>Genomic sequence of a freshwater isolate of Shewanella morhuae.</title>
        <authorList>
            <person name="Castillo D.E."/>
            <person name="Gram L."/>
        </authorList>
    </citation>
    <scope>NUCLEOTIDE SEQUENCE [LARGE SCALE GENOMIC DNA]</scope>
    <source>
        <strain evidence="3 4">CW7</strain>
    </source>
</reference>
<reference evidence="3 4" key="1">
    <citation type="submission" date="2018-03" db="EMBL/GenBank/DDBJ databases">
        <authorList>
            <person name="Dailey F.E."/>
        </authorList>
    </citation>
    <scope>NUCLEOTIDE SEQUENCE [LARGE SCALE GENOMIC DNA]</scope>
    <source>
        <strain evidence="3 4">CW7</strain>
    </source>
</reference>
<dbReference type="InterPro" id="IPR035919">
    <property type="entry name" value="EAL_sf"/>
</dbReference>
<evidence type="ECO:0000313" key="3">
    <source>
        <dbReference type="EMBL" id="PTA51144.1"/>
    </source>
</evidence>
<sequence length="506" mass="57457">MKWILPSWCLNRWLHTALLFLSPLLIAALVHSWLTAVVMERRVIRDLDEIHHTFAKGLQAFERINIKSPFATLSFTCSEDDVSQLNSHLLSPVTVRFIQLELDNGVKCSNIGPALNYQIDQRRTLQVAEQSIMIATIIAADDRARSLIFIFPLGPHQLVVLTNGSVTNNLLSTLCHDCYQLQINYRGLKSLERGVDVLSQRRILIEKSYYDEVLDANFILRAGDKQYQKIGLTIAMFLLIMALLLSSIAVIFYWNWFSARVSTDTLIQNGLKRKEFVPYYQVVIDCRTGQVVGQEMLVRWRRLDGVLVHPNQFIPYAEDSGLILPITEHLLEQVYLDLPQLKGWVSVNIIAQHLEAGLLSKWLLSHQDVRVKRISFELTERKPITEFELALAEISAASPLCHGFKLDDFGTGFGGFSYLHQLGINSIKIDKMFIDTIGTEDLKGAVLDAIIAFGHESNMDMVAEGVETQVQVDYLAAKGVYLHQGYFYAEPLPLDKLIHFYNNSPH</sequence>
<accession>A0ABX5HW63</accession>
<feature type="transmembrane region" description="Helical" evidence="1">
    <location>
        <begin position="12"/>
        <end position="34"/>
    </location>
</feature>
<dbReference type="CDD" id="cd01948">
    <property type="entry name" value="EAL"/>
    <property type="match status" value="1"/>
</dbReference>
<dbReference type="SUPFAM" id="SSF141868">
    <property type="entry name" value="EAL domain-like"/>
    <property type="match status" value="1"/>
</dbReference>
<proteinExistence type="predicted"/>
<organism evidence="3 4">
    <name type="scientific">Shewanella morhuae</name>
    <dbReference type="NCBI Taxonomy" id="365591"/>
    <lineage>
        <taxon>Bacteria</taxon>
        <taxon>Pseudomonadati</taxon>
        <taxon>Pseudomonadota</taxon>
        <taxon>Gammaproteobacteria</taxon>
        <taxon>Alteromonadales</taxon>
        <taxon>Shewanellaceae</taxon>
        <taxon>Shewanella</taxon>
    </lineage>
</organism>
<dbReference type="PANTHER" id="PTHR33121:SF56">
    <property type="entry name" value="SIGNALLING PROTEIN WITH EAL AND C2 DOMAINS"/>
    <property type="match status" value="1"/>
</dbReference>
<name>A0ABX5HW63_9GAMM</name>
<dbReference type="Pfam" id="PF00563">
    <property type="entry name" value="EAL"/>
    <property type="match status" value="1"/>
</dbReference>
<protein>
    <submittedName>
        <fullName evidence="3">EAL domain-containing protein</fullName>
    </submittedName>
</protein>
<dbReference type="EMBL" id="PYSG01000002">
    <property type="protein sequence ID" value="PTA51144.1"/>
    <property type="molecule type" value="Genomic_DNA"/>
</dbReference>
<dbReference type="SMART" id="SM00052">
    <property type="entry name" value="EAL"/>
    <property type="match status" value="1"/>
</dbReference>
<evidence type="ECO:0000256" key="1">
    <source>
        <dbReference type="SAM" id="Phobius"/>
    </source>
</evidence>
<keyword evidence="1" id="KW-0472">Membrane</keyword>
<dbReference type="Gene3D" id="3.20.20.450">
    <property type="entry name" value="EAL domain"/>
    <property type="match status" value="1"/>
</dbReference>
<dbReference type="PROSITE" id="PS50883">
    <property type="entry name" value="EAL"/>
    <property type="match status" value="1"/>
</dbReference>
<evidence type="ECO:0000313" key="4">
    <source>
        <dbReference type="Proteomes" id="UP000240506"/>
    </source>
</evidence>
<dbReference type="RefSeq" id="WP_107883583.1">
    <property type="nucleotide sequence ID" value="NZ_PYSG01000002.1"/>
</dbReference>
<dbReference type="PANTHER" id="PTHR33121">
    <property type="entry name" value="CYCLIC DI-GMP PHOSPHODIESTERASE PDEF"/>
    <property type="match status" value="1"/>
</dbReference>
<dbReference type="Proteomes" id="UP000240506">
    <property type="component" value="Unassembled WGS sequence"/>
</dbReference>
<keyword evidence="4" id="KW-1185">Reference proteome</keyword>
<dbReference type="InterPro" id="IPR001633">
    <property type="entry name" value="EAL_dom"/>
</dbReference>